<keyword evidence="2 5" id="KW-0812">Transmembrane</keyword>
<evidence type="ECO:0000313" key="8">
    <source>
        <dbReference type="Proteomes" id="UP000291116"/>
    </source>
</evidence>
<dbReference type="AlphaFoldDB" id="A0A448ZB01"/>
<evidence type="ECO:0000256" key="3">
    <source>
        <dbReference type="ARBA" id="ARBA00022989"/>
    </source>
</evidence>
<gene>
    <name evidence="7" type="ORF">PSNMU_V1.4_AUG-EV-PASAV3_0060860</name>
</gene>
<dbReference type="InterPro" id="IPR006634">
    <property type="entry name" value="TLC-dom"/>
</dbReference>
<feature type="transmembrane region" description="Helical" evidence="5">
    <location>
        <begin position="37"/>
        <end position="55"/>
    </location>
</feature>
<evidence type="ECO:0000256" key="5">
    <source>
        <dbReference type="SAM" id="Phobius"/>
    </source>
</evidence>
<dbReference type="OrthoDB" id="10266980at2759"/>
<keyword evidence="4 5" id="KW-0472">Membrane</keyword>
<dbReference type="PANTHER" id="PTHR13439:SF0">
    <property type="entry name" value="TOPOISOMERASE I DAMAGE AFFECTED PROTEIN 4"/>
    <property type="match status" value="1"/>
</dbReference>
<evidence type="ECO:0000256" key="4">
    <source>
        <dbReference type="ARBA" id="ARBA00023136"/>
    </source>
</evidence>
<reference evidence="7 8" key="1">
    <citation type="submission" date="2019-01" db="EMBL/GenBank/DDBJ databases">
        <authorList>
            <person name="Ferrante I. M."/>
        </authorList>
    </citation>
    <scope>NUCLEOTIDE SEQUENCE [LARGE SCALE GENOMIC DNA]</scope>
    <source>
        <strain evidence="7 8">B856</strain>
    </source>
</reference>
<keyword evidence="3 5" id="KW-1133">Transmembrane helix</keyword>
<feature type="transmembrane region" description="Helical" evidence="5">
    <location>
        <begin position="162"/>
        <end position="181"/>
    </location>
</feature>
<dbReference type="PANTHER" id="PTHR13439">
    <property type="entry name" value="CT120 PROTEIN"/>
    <property type="match status" value="1"/>
</dbReference>
<dbReference type="Pfam" id="PF03798">
    <property type="entry name" value="TRAM_LAG1_CLN8"/>
    <property type="match status" value="1"/>
</dbReference>
<feature type="transmembrane region" description="Helical" evidence="5">
    <location>
        <begin position="233"/>
        <end position="257"/>
    </location>
</feature>
<feature type="transmembrane region" description="Helical" evidence="5">
    <location>
        <begin position="190"/>
        <end position="213"/>
    </location>
</feature>
<comment type="subcellular location">
    <subcellularLocation>
        <location evidence="1">Membrane</location>
        <topology evidence="1">Multi-pass membrane protein</topology>
    </subcellularLocation>
</comment>
<protein>
    <recommendedName>
        <fullName evidence="6">TLC domain-containing protein</fullName>
    </recommendedName>
</protein>
<dbReference type="Proteomes" id="UP000291116">
    <property type="component" value="Unassembled WGS sequence"/>
</dbReference>
<dbReference type="InterPro" id="IPR050846">
    <property type="entry name" value="TLCD"/>
</dbReference>
<proteinExistence type="predicted"/>
<dbReference type="GO" id="GO:0016020">
    <property type="term" value="C:membrane"/>
    <property type="evidence" value="ECO:0007669"/>
    <property type="project" value="UniProtKB-SubCell"/>
</dbReference>
<organism evidence="7 8">
    <name type="scientific">Pseudo-nitzschia multistriata</name>
    <dbReference type="NCBI Taxonomy" id="183589"/>
    <lineage>
        <taxon>Eukaryota</taxon>
        <taxon>Sar</taxon>
        <taxon>Stramenopiles</taxon>
        <taxon>Ochrophyta</taxon>
        <taxon>Bacillariophyta</taxon>
        <taxon>Bacillariophyceae</taxon>
        <taxon>Bacillariophycidae</taxon>
        <taxon>Bacillariales</taxon>
        <taxon>Bacillariaceae</taxon>
        <taxon>Pseudo-nitzschia</taxon>
    </lineage>
</organism>
<evidence type="ECO:0000256" key="1">
    <source>
        <dbReference type="ARBA" id="ARBA00004141"/>
    </source>
</evidence>
<dbReference type="GO" id="GO:0055088">
    <property type="term" value="P:lipid homeostasis"/>
    <property type="evidence" value="ECO:0007669"/>
    <property type="project" value="TreeGrafter"/>
</dbReference>
<sequence length="282" mass="31500">MPAPPTLNADALTEGSVAAKFLALIQTFDDLTGAPEWAQSSRTIGIVTAALLFVVRKILGKKYGVNWCSFVHACVVGLMSFVGVWLNVFGAESLTGTTEPLGQILCKGPLTTFHSIVAAITMGYGVFDIAEGMHLAKADFIMHGIATLSIMAYFCEYGVPEIILPMLLMEISTINLVFLGASELFSEKGIIVNIVIFTLNFTFFRIVACPYLWWEIFSTAWEHKENPFSQACLPWHFAYVVFVFGMFFNCLNLFWFIKILKKMVRKFSGSESWKQKNHVKES</sequence>
<evidence type="ECO:0000313" key="7">
    <source>
        <dbReference type="EMBL" id="VEU39242.1"/>
    </source>
</evidence>
<feature type="transmembrane region" description="Helical" evidence="5">
    <location>
        <begin position="139"/>
        <end position="156"/>
    </location>
</feature>
<feature type="domain" description="TLC" evidence="6">
    <location>
        <begin position="65"/>
        <end position="261"/>
    </location>
</feature>
<evidence type="ECO:0000259" key="6">
    <source>
        <dbReference type="Pfam" id="PF03798"/>
    </source>
</evidence>
<dbReference type="GO" id="GO:0005783">
    <property type="term" value="C:endoplasmic reticulum"/>
    <property type="evidence" value="ECO:0007669"/>
    <property type="project" value="TreeGrafter"/>
</dbReference>
<evidence type="ECO:0000256" key="2">
    <source>
        <dbReference type="ARBA" id="ARBA00022692"/>
    </source>
</evidence>
<keyword evidence="8" id="KW-1185">Reference proteome</keyword>
<accession>A0A448ZB01</accession>
<name>A0A448ZB01_9STRA</name>
<dbReference type="EMBL" id="CAACVS010000212">
    <property type="protein sequence ID" value="VEU39242.1"/>
    <property type="molecule type" value="Genomic_DNA"/>
</dbReference>
<feature type="transmembrane region" description="Helical" evidence="5">
    <location>
        <begin position="67"/>
        <end position="88"/>
    </location>
</feature>
<feature type="transmembrane region" description="Helical" evidence="5">
    <location>
        <begin position="108"/>
        <end position="127"/>
    </location>
</feature>